<dbReference type="InterPro" id="IPR036942">
    <property type="entry name" value="Beta-barrel_TonB_sf"/>
</dbReference>
<evidence type="ECO:0000259" key="10">
    <source>
        <dbReference type="Pfam" id="PF00593"/>
    </source>
</evidence>
<proteinExistence type="inferred from homology"/>
<dbReference type="SUPFAM" id="SSF56935">
    <property type="entry name" value="Porins"/>
    <property type="match status" value="1"/>
</dbReference>
<dbReference type="InterPro" id="IPR039426">
    <property type="entry name" value="TonB-dep_rcpt-like"/>
</dbReference>
<evidence type="ECO:0000256" key="5">
    <source>
        <dbReference type="ARBA" id="ARBA00023077"/>
    </source>
</evidence>
<keyword evidence="7 8" id="KW-0998">Cell outer membrane</keyword>
<keyword evidence="2 8" id="KW-0813">Transport</keyword>
<name>A0A368V3S5_MARNT</name>
<reference evidence="13 14" key="1">
    <citation type="submission" date="2018-07" db="EMBL/GenBank/DDBJ databases">
        <title>Freshwater and sediment microbial communities from various areas in North America, analyzing microbe dynamics in response to fracking.</title>
        <authorList>
            <person name="Lamendella R."/>
        </authorList>
    </citation>
    <scope>NUCLEOTIDE SEQUENCE [LARGE SCALE GENOMIC DNA]</scope>
    <source>
        <strain evidence="13 14">114E</strain>
        <strain evidence="12 15">114E_o</strain>
    </source>
</reference>
<dbReference type="EMBL" id="QPJB01000005">
    <property type="protein sequence ID" value="RCW34930.1"/>
    <property type="molecule type" value="Genomic_DNA"/>
</dbReference>
<dbReference type="InterPro" id="IPR012910">
    <property type="entry name" value="Plug_dom"/>
</dbReference>
<sequence length="772" mass="87739">MENLYSLWRQTGLSHLGLVENHNNIFISANYRTTHMAITNYLFAKQRSLHRLQGRIWLSVSLSAALSGTALPGTAQTLESGFEDSIPGLNATIPEVLTTTRLRQPKTRVPGSTTVIAGDLIRDLGIRSLYEVFRLVPGMVVNFVGSHQPVVTYHGTVHYEQRRMQVLVDGRTAHRATLSDMDWETMPVPLELIERIEVARGPNSAAYGINAFLGTINIITRDPADSANLETTVTSGSRGYLRTFASTGNADSSYDWRLSFEKRKFDGFDYQVDDDERFPFNDGHDINSFIYDSRLTFTPRTNLELQGGVVDGTKYQDKDKSGELNPLDHPDIDVRDYYLQSKLNHSFSSEHFIHLQASVENFDRRQEYAISFPDSTVECLRNNTPLYEYTYTAGGRERRCFISQGGPDAFAVVDADSEDTRIELEAQDTLIVSDSLKLVSGAGFRKDIFRSETYFNGRGNNYQSRLFGNLEYSPWQWVTFNAGGNWERTSTTGDSYFSPRAAANFVVNNNHALRFVFSQAVRTPDGFEQSPDWGYTLRNVRPAIYSDLEGRRVTIEDAAQETGILTLGNDLEEETITSHEISYFGQFPLDQALFSLEVRGFRDELRDMISGVIQLKEWTLENNVAVDQKGFEIEASLDFPGTLLRASYGYLDQETWYTGAPILESDGTVNENEQRYMTELLERMSVRHSGSLAVIQDLPAGFKWSGAFYWADEFNTRFERFDTRLVKQIFQPRYTAEIALSMQHYLNREPELSSDNNIEDHNQFFVEAGIRF</sequence>
<evidence type="ECO:0000256" key="6">
    <source>
        <dbReference type="ARBA" id="ARBA00023136"/>
    </source>
</evidence>
<dbReference type="Pfam" id="PF00593">
    <property type="entry name" value="TonB_dep_Rec_b-barrel"/>
    <property type="match status" value="1"/>
</dbReference>
<dbReference type="Proteomes" id="UP000253065">
    <property type="component" value="Unassembled WGS sequence"/>
</dbReference>
<evidence type="ECO:0000256" key="3">
    <source>
        <dbReference type="ARBA" id="ARBA00022452"/>
    </source>
</evidence>
<keyword evidence="5 9" id="KW-0798">TonB box</keyword>
<evidence type="ECO:0000313" key="14">
    <source>
        <dbReference type="Proteomes" id="UP000252795"/>
    </source>
</evidence>
<comment type="caution">
    <text evidence="13">The sequence shown here is derived from an EMBL/GenBank/DDBJ whole genome shotgun (WGS) entry which is preliminary data.</text>
</comment>
<evidence type="ECO:0000259" key="11">
    <source>
        <dbReference type="Pfam" id="PF07715"/>
    </source>
</evidence>
<evidence type="ECO:0000313" key="15">
    <source>
        <dbReference type="Proteomes" id="UP000253065"/>
    </source>
</evidence>
<dbReference type="PROSITE" id="PS52016">
    <property type="entry name" value="TONB_DEPENDENT_REC_3"/>
    <property type="match status" value="1"/>
</dbReference>
<dbReference type="PANTHER" id="PTHR30069">
    <property type="entry name" value="TONB-DEPENDENT OUTER MEMBRANE RECEPTOR"/>
    <property type="match status" value="1"/>
</dbReference>
<dbReference type="GO" id="GO:0044718">
    <property type="term" value="P:siderophore transmembrane transport"/>
    <property type="evidence" value="ECO:0007669"/>
    <property type="project" value="TreeGrafter"/>
</dbReference>
<evidence type="ECO:0000313" key="13">
    <source>
        <dbReference type="EMBL" id="RCW34930.1"/>
    </source>
</evidence>
<dbReference type="PANTHER" id="PTHR30069:SF27">
    <property type="entry name" value="BLL4766 PROTEIN"/>
    <property type="match status" value="1"/>
</dbReference>
<dbReference type="Proteomes" id="UP000252795">
    <property type="component" value="Unassembled WGS sequence"/>
</dbReference>
<evidence type="ECO:0000256" key="7">
    <source>
        <dbReference type="ARBA" id="ARBA00023237"/>
    </source>
</evidence>
<keyword evidence="6 8" id="KW-0472">Membrane</keyword>
<comment type="subcellular location">
    <subcellularLocation>
        <location evidence="1 8">Cell outer membrane</location>
        <topology evidence="1 8">Multi-pass membrane protein</topology>
    </subcellularLocation>
</comment>
<dbReference type="GO" id="GO:0009279">
    <property type="term" value="C:cell outer membrane"/>
    <property type="evidence" value="ECO:0007669"/>
    <property type="project" value="UniProtKB-SubCell"/>
</dbReference>
<dbReference type="InterPro" id="IPR037066">
    <property type="entry name" value="Plug_dom_sf"/>
</dbReference>
<gene>
    <name evidence="13" type="ORF">DET51_105310</name>
    <name evidence="12" type="ORF">DET64_105311</name>
</gene>
<evidence type="ECO:0000256" key="1">
    <source>
        <dbReference type="ARBA" id="ARBA00004571"/>
    </source>
</evidence>
<dbReference type="AlphaFoldDB" id="A0A368V3S5"/>
<evidence type="ECO:0000256" key="9">
    <source>
        <dbReference type="RuleBase" id="RU003357"/>
    </source>
</evidence>
<accession>A0A368V3S5</accession>
<dbReference type="EMBL" id="QNSA01000005">
    <property type="protein sequence ID" value="RBP74181.1"/>
    <property type="molecule type" value="Genomic_DNA"/>
</dbReference>
<dbReference type="Pfam" id="PF07715">
    <property type="entry name" value="Plug"/>
    <property type="match status" value="1"/>
</dbReference>
<comment type="similarity">
    <text evidence="8 9">Belongs to the TonB-dependent receptor family.</text>
</comment>
<evidence type="ECO:0000256" key="8">
    <source>
        <dbReference type="PROSITE-ProRule" id="PRU01360"/>
    </source>
</evidence>
<evidence type="ECO:0000313" key="12">
    <source>
        <dbReference type="EMBL" id="RBP74181.1"/>
    </source>
</evidence>
<dbReference type="Gene3D" id="2.40.170.20">
    <property type="entry name" value="TonB-dependent receptor, beta-barrel domain"/>
    <property type="match status" value="1"/>
</dbReference>
<keyword evidence="4 8" id="KW-0812">Transmembrane</keyword>
<dbReference type="InterPro" id="IPR000531">
    <property type="entry name" value="Beta-barrel_TonB"/>
</dbReference>
<protein>
    <submittedName>
        <fullName evidence="13">Iron complex outermembrane receptor protein</fullName>
    </submittedName>
</protein>
<keyword evidence="3 8" id="KW-1134">Transmembrane beta strand</keyword>
<dbReference type="Gene3D" id="2.170.130.10">
    <property type="entry name" value="TonB-dependent receptor, plug domain"/>
    <property type="match status" value="1"/>
</dbReference>
<organism evidence="13 14">
    <name type="scientific">Marinobacter nauticus</name>
    <name type="common">Marinobacter hydrocarbonoclasticus</name>
    <name type="synonym">Marinobacter aquaeolei</name>
    <dbReference type="NCBI Taxonomy" id="2743"/>
    <lineage>
        <taxon>Bacteria</taxon>
        <taxon>Pseudomonadati</taxon>
        <taxon>Pseudomonadota</taxon>
        <taxon>Gammaproteobacteria</taxon>
        <taxon>Pseudomonadales</taxon>
        <taxon>Marinobacteraceae</taxon>
        <taxon>Marinobacter</taxon>
    </lineage>
</organism>
<feature type="domain" description="TonB-dependent receptor plug" evidence="11">
    <location>
        <begin position="106"/>
        <end position="214"/>
    </location>
</feature>
<evidence type="ECO:0000256" key="4">
    <source>
        <dbReference type="ARBA" id="ARBA00022692"/>
    </source>
</evidence>
<keyword evidence="15" id="KW-1185">Reference proteome</keyword>
<feature type="domain" description="TonB-dependent receptor-like beta-barrel" evidence="10">
    <location>
        <begin position="290"/>
        <end position="709"/>
    </location>
</feature>
<evidence type="ECO:0000256" key="2">
    <source>
        <dbReference type="ARBA" id="ARBA00022448"/>
    </source>
</evidence>
<keyword evidence="13" id="KW-0675">Receptor</keyword>
<dbReference type="GO" id="GO:0015344">
    <property type="term" value="F:siderophore uptake transmembrane transporter activity"/>
    <property type="evidence" value="ECO:0007669"/>
    <property type="project" value="TreeGrafter"/>
</dbReference>